<proteinExistence type="predicted"/>
<comment type="caution">
    <text evidence="2">The sequence shown here is derived from an EMBL/GenBank/DDBJ whole genome shotgun (WGS) entry which is preliminary data.</text>
</comment>
<dbReference type="SUPFAM" id="SSF51197">
    <property type="entry name" value="Clavaminate synthase-like"/>
    <property type="match status" value="1"/>
</dbReference>
<organism evidence="2">
    <name type="scientific">Sesamum radiatum</name>
    <name type="common">Black benniseed</name>
    <dbReference type="NCBI Taxonomy" id="300843"/>
    <lineage>
        <taxon>Eukaryota</taxon>
        <taxon>Viridiplantae</taxon>
        <taxon>Streptophyta</taxon>
        <taxon>Embryophyta</taxon>
        <taxon>Tracheophyta</taxon>
        <taxon>Spermatophyta</taxon>
        <taxon>Magnoliopsida</taxon>
        <taxon>eudicotyledons</taxon>
        <taxon>Gunneridae</taxon>
        <taxon>Pentapetalae</taxon>
        <taxon>asterids</taxon>
        <taxon>lamiids</taxon>
        <taxon>Lamiales</taxon>
        <taxon>Pedaliaceae</taxon>
        <taxon>Sesamum</taxon>
    </lineage>
</organism>
<dbReference type="Pfam" id="PF03171">
    <property type="entry name" value="2OG-FeII_Oxy"/>
    <property type="match status" value="1"/>
</dbReference>
<accession>A0AAW2VKM7</accession>
<dbReference type="PROSITE" id="PS51471">
    <property type="entry name" value="FE2OG_OXY"/>
    <property type="match status" value="1"/>
</dbReference>
<reference evidence="2" key="1">
    <citation type="submission" date="2020-06" db="EMBL/GenBank/DDBJ databases">
        <authorList>
            <person name="Li T."/>
            <person name="Hu X."/>
            <person name="Zhang T."/>
            <person name="Song X."/>
            <person name="Zhang H."/>
            <person name="Dai N."/>
            <person name="Sheng W."/>
            <person name="Hou X."/>
            <person name="Wei L."/>
        </authorList>
    </citation>
    <scope>NUCLEOTIDE SEQUENCE</scope>
    <source>
        <strain evidence="2">G02</strain>
        <tissue evidence="2">Leaf</tissue>
    </source>
</reference>
<dbReference type="PANTHER" id="PTHR47990">
    <property type="entry name" value="2-OXOGLUTARATE (2OG) AND FE(II)-DEPENDENT OXYGENASE SUPERFAMILY PROTEIN-RELATED"/>
    <property type="match status" value="1"/>
</dbReference>
<sequence>MAAHTDSTIFNILHQNNTNGLQVFRGDSTGWITLQPHPGALVIVIGDLMHILSNGLYLNPLHRAVVNQTQHRLSIVYLHGPPSSVKIGPLPQLVDHNNPPLYRPITWSEYLGIKAQYFDKALTTISLKNEFMDAAADDDSVKID</sequence>
<dbReference type="InterPro" id="IPR005123">
    <property type="entry name" value="Oxoglu/Fe-dep_dioxygenase_dom"/>
</dbReference>
<feature type="domain" description="Fe2OG dioxygenase" evidence="1">
    <location>
        <begin position="1"/>
        <end position="81"/>
    </location>
</feature>
<dbReference type="InterPro" id="IPR050231">
    <property type="entry name" value="Iron_ascorbate_oxido_reductase"/>
</dbReference>
<gene>
    <name evidence="2" type="ORF">Sradi_0607800</name>
</gene>
<reference evidence="2" key="2">
    <citation type="journal article" date="2024" name="Plant">
        <title>Genomic evolution and insights into agronomic trait innovations of Sesamum species.</title>
        <authorList>
            <person name="Miao H."/>
            <person name="Wang L."/>
            <person name="Qu L."/>
            <person name="Liu H."/>
            <person name="Sun Y."/>
            <person name="Le M."/>
            <person name="Wang Q."/>
            <person name="Wei S."/>
            <person name="Zheng Y."/>
            <person name="Lin W."/>
            <person name="Duan Y."/>
            <person name="Cao H."/>
            <person name="Xiong S."/>
            <person name="Wang X."/>
            <person name="Wei L."/>
            <person name="Li C."/>
            <person name="Ma Q."/>
            <person name="Ju M."/>
            <person name="Zhao R."/>
            <person name="Li G."/>
            <person name="Mu C."/>
            <person name="Tian Q."/>
            <person name="Mei H."/>
            <person name="Zhang T."/>
            <person name="Gao T."/>
            <person name="Zhang H."/>
        </authorList>
    </citation>
    <scope>NUCLEOTIDE SEQUENCE</scope>
    <source>
        <strain evidence="2">G02</strain>
    </source>
</reference>
<evidence type="ECO:0000313" key="2">
    <source>
        <dbReference type="EMBL" id="KAL0429818.1"/>
    </source>
</evidence>
<dbReference type="Gene3D" id="2.60.120.330">
    <property type="entry name" value="B-lactam Antibiotic, Isopenicillin N Synthase, Chain"/>
    <property type="match status" value="1"/>
</dbReference>
<dbReference type="InterPro" id="IPR044861">
    <property type="entry name" value="IPNS-like_FE2OG_OXY"/>
</dbReference>
<dbReference type="AlphaFoldDB" id="A0AAW2VKM7"/>
<dbReference type="EMBL" id="JACGWJ010000003">
    <property type="protein sequence ID" value="KAL0429818.1"/>
    <property type="molecule type" value="Genomic_DNA"/>
</dbReference>
<protein>
    <submittedName>
        <fullName evidence="2">Gibberellin 3-beta-dioxygenase 1</fullName>
    </submittedName>
</protein>
<name>A0AAW2VKM7_SESRA</name>
<evidence type="ECO:0000259" key="1">
    <source>
        <dbReference type="PROSITE" id="PS51471"/>
    </source>
</evidence>
<dbReference type="InterPro" id="IPR027443">
    <property type="entry name" value="IPNS-like_sf"/>
</dbReference>